<evidence type="ECO:0000256" key="2">
    <source>
        <dbReference type="ARBA" id="ARBA00022827"/>
    </source>
</evidence>
<dbReference type="EMBL" id="FNNE01000001">
    <property type="protein sequence ID" value="SDV99624.1"/>
    <property type="molecule type" value="Genomic_DNA"/>
</dbReference>
<reference evidence="4 5" key="1">
    <citation type="submission" date="2016-10" db="EMBL/GenBank/DDBJ databases">
        <authorList>
            <person name="de Groot N.N."/>
        </authorList>
    </citation>
    <scope>NUCLEOTIDE SEQUENCE [LARGE SCALE GENOMIC DNA]</scope>
    <source>
        <strain evidence="4 5">CGMCC 1.7059</strain>
    </source>
</reference>
<keyword evidence="3" id="KW-0560">Oxidoreductase</keyword>
<evidence type="ECO:0000256" key="1">
    <source>
        <dbReference type="ARBA" id="ARBA00022630"/>
    </source>
</evidence>
<protein>
    <submittedName>
        <fullName evidence="4">Predicted flavoprotein CzcO associated with the cation diffusion facilitator CzcD</fullName>
    </submittedName>
</protein>
<dbReference type="InterPro" id="IPR020946">
    <property type="entry name" value="Flavin_mOase-like"/>
</dbReference>
<dbReference type="InterPro" id="IPR051209">
    <property type="entry name" value="FAD-bind_Monooxygenase_sf"/>
</dbReference>
<keyword evidence="5" id="KW-1185">Reference proteome</keyword>
<dbReference type="AlphaFoldDB" id="A0A1H2PYN9"/>
<evidence type="ECO:0000313" key="4">
    <source>
        <dbReference type="EMBL" id="SDV99624.1"/>
    </source>
</evidence>
<dbReference type="SUPFAM" id="SSF51905">
    <property type="entry name" value="FAD/NAD(P)-binding domain"/>
    <property type="match status" value="1"/>
</dbReference>
<dbReference type="STRING" id="488533.SAMN04487960_10112"/>
<accession>A0A1H2PYN9</accession>
<keyword evidence="1" id="KW-0285">Flavoprotein</keyword>
<dbReference type="Pfam" id="PF00743">
    <property type="entry name" value="FMO-like"/>
    <property type="match status" value="1"/>
</dbReference>
<proteinExistence type="predicted"/>
<sequence length="513" mass="58601">MANQETTAQGPIQEADVVIVGAGFGGLCMAIKLREAGFENVVILEKAEEVGGTWRDNTYPGCACDVQSHLYSYSFAGKADWSKRYAPWKEIQQYILDTTRHYGLRDLVQFRQEVIAAHYDEQRARWQLTTERGDRFDCKYWVLASGPLHVPQYPHLKGLETFKGKMFHSARWDHDYDLRGKKVVSIGTGGSAIQYCPEIAPEVEKLSVFQRSPAWVIPRDERRYLGLEKRLFGRFPALRKLHRARLYWSNESRVWPIFNPALARSLQQLAKLFIRVQVKDREVARQLTPDYTIGCKRVLISNKWYPMFNRDNVELVTEGIREVREHSVITADGREHPADCIILGTGFQVDPRLSMSGFELTGKDGHSLAEDWKDGVEGYMGTMVHGYPNLFQLVGPNVGLGHNSIIFMIECQADYIISLMNTVAARGGDYVDVTAQAQQAFNQEMARGLENTVWTSGCTSWYQQSDGKNFAVWPFSTWRFWLKTRFLALGDFDFGKRAPRKRRRSAPKTTEAA</sequence>
<dbReference type="GO" id="GO:0050661">
    <property type="term" value="F:NADP binding"/>
    <property type="evidence" value="ECO:0007669"/>
    <property type="project" value="InterPro"/>
</dbReference>
<evidence type="ECO:0000256" key="3">
    <source>
        <dbReference type="ARBA" id="ARBA00023002"/>
    </source>
</evidence>
<dbReference type="PANTHER" id="PTHR42877:SF4">
    <property type="entry name" value="FAD_NAD(P)-BINDING DOMAIN-CONTAINING PROTEIN-RELATED"/>
    <property type="match status" value="1"/>
</dbReference>
<dbReference type="PANTHER" id="PTHR42877">
    <property type="entry name" value="L-ORNITHINE N(5)-MONOOXYGENASE-RELATED"/>
    <property type="match status" value="1"/>
</dbReference>
<dbReference type="Gene3D" id="3.50.50.60">
    <property type="entry name" value="FAD/NAD(P)-binding domain"/>
    <property type="match status" value="2"/>
</dbReference>
<organism evidence="4 5">
    <name type="scientific">Marinobacter mobilis</name>
    <dbReference type="NCBI Taxonomy" id="488533"/>
    <lineage>
        <taxon>Bacteria</taxon>
        <taxon>Pseudomonadati</taxon>
        <taxon>Pseudomonadota</taxon>
        <taxon>Gammaproteobacteria</taxon>
        <taxon>Pseudomonadales</taxon>
        <taxon>Marinobacteraceae</taxon>
        <taxon>Marinobacter</taxon>
    </lineage>
</organism>
<name>A0A1H2PYN9_9GAMM</name>
<dbReference type="RefSeq" id="WP_091810906.1">
    <property type="nucleotide sequence ID" value="NZ_FNNE01000001.1"/>
</dbReference>
<dbReference type="OrthoDB" id="9790219at2"/>
<gene>
    <name evidence="4" type="ORF">SAMN04487960_10112</name>
</gene>
<keyword evidence="2" id="KW-0274">FAD</keyword>
<dbReference type="Proteomes" id="UP000199675">
    <property type="component" value="Unassembled WGS sequence"/>
</dbReference>
<dbReference type="GO" id="GO:0004499">
    <property type="term" value="F:N,N-dimethylaniline monooxygenase activity"/>
    <property type="evidence" value="ECO:0007669"/>
    <property type="project" value="InterPro"/>
</dbReference>
<dbReference type="GO" id="GO:0050660">
    <property type="term" value="F:flavin adenine dinucleotide binding"/>
    <property type="evidence" value="ECO:0007669"/>
    <property type="project" value="InterPro"/>
</dbReference>
<evidence type="ECO:0000313" key="5">
    <source>
        <dbReference type="Proteomes" id="UP000199675"/>
    </source>
</evidence>
<dbReference type="InterPro" id="IPR036188">
    <property type="entry name" value="FAD/NAD-bd_sf"/>
</dbReference>